<dbReference type="EMBL" id="RQGD01000010">
    <property type="protein sequence ID" value="TGL62115.1"/>
    <property type="molecule type" value="Genomic_DNA"/>
</dbReference>
<feature type="binding site" evidence="11">
    <location>
        <position position="168"/>
    </location>
    <ligand>
        <name>FMN</name>
        <dbReference type="ChEBI" id="CHEBI:58210"/>
    </ligand>
</feature>
<gene>
    <name evidence="13" type="ORF">EHQ58_02615</name>
</gene>
<reference evidence="13" key="1">
    <citation type="journal article" date="2019" name="PLoS Negl. Trop. Dis.">
        <title>Revisiting the worldwide diversity of Leptospira species in the environment.</title>
        <authorList>
            <person name="Vincent A.T."/>
            <person name="Schiettekatte O."/>
            <person name="Bourhy P."/>
            <person name="Veyrier F.J."/>
            <person name="Picardeau M."/>
        </authorList>
    </citation>
    <scope>NUCLEOTIDE SEQUENCE [LARGE SCALE GENOMIC DNA]</scope>
    <source>
        <strain evidence="13">201702476</strain>
    </source>
</reference>
<dbReference type="GO" id="GO:0050660">
    <property type="term" value="F:flavin adenine dinucleotide binding"/>
    <property type="evidence" value="ECO:0007669"/>
    <property type="project" value="InterPro"/>
</dbReference>
<protein>
    <recommendedName>
        <fullName evidence="9">tRNA-dihydrouridine synthase</fullName>
        <ecNumber evidence="9">1.3.1.-</ecNumber>
    </recommendedName>
</protein>
<dbReference type="Gene3D" id="3.20.20.70">
    <property type="entry name" value="Aldolase class I"/>
    <property type="match status" value="1"/>
</dbReference>
<keyword evidence="6" id="KW-0521">NADP</keyword>
<dbReference type="PIRSF" id="PIRSF006621">
    <property type="entry name" value="Dus"/>
    <property type="match status" value="1"/>
</dbReference>
<evidence type="ECO:0000256" key="8">
    <source>
        <dbReference type="ARBA" id="ARBA00023002"/>
    </source>
</evidence>
<keyword evidence="8 9" id="KW-0560">Oxidoreductase</keyword>
<feature type="binding site" evidence="11">
    <location>
        <begin position="223"/>
        <end position="224"/>
    </location>
    <ligand>
        <name>FMN</name>
        <dbReference type="ChEBI" id="CHEBI:58210"/>
    </ligand>
</feature>
<keyword evidence="3 9" id="KW-0285">Flavoprotein</keyword>
<evidence type="ECO:0000313" key="14">
    <source>
        <dbReference type="Proteomes" id="UP000297693"/>
    </source>
</evidence>
<evidence type="ECO:0000256" key="4">
    <source>
        <dbReference type="ARBA" id="ARBA00022643"/>
    </source>
</evidence>
<evidence type="ECO:0000256" key="11">
    <source>
        <dbReference type="PIRSR" id="PIRSR006621-2"/>
    </source>
</evidence>
<evidence type="ECO:0000313" key="13">
    <source>
        <dbReference type="EMBL" id="TGL62115.1"/>
    </source>
</evidence>
<dbReference type="RefSeq" id="WP_135621789.1">
    <property type="nucleotide sequence ID" value="NZ_RQGD01000010.1"/>
</dbReference>
<dbReference type="CDD" id="cd02801">
    <property type="entry name" value="DUS_like_FMN"/>
    <property type="match status" value="1"/>
</dbReference>
<keyword evidence="5 9" id="KW-0819">tRNA processing</keyword>
<feature type="domain" description="DUS-like FMN-binding" evidence="12">
    <location>
        <begin position="4"/>
        <end position="306"/>
    </location>
</feature>
<dbReference type="InterPro" id="IPR013785">
    <property type="entry name" value="Aldolase_TIM"/>
</dbReference>
<evidence type="ECO:0000256" key="5">
    <source>
        <dbReference type="ARBA" id="ARBA00022694"/>
    </source>
</evidence>
<dbReference type="AlphaFoldDB" id="A0A4R9K748"/>
<keyword evidence="4 9" id="KW-0288">FMN</keyword>
<evidence type="ECO:0000256" key="2">
    <source>
        <dbReference type="ARBA" id="ARBA00022555"/>
    </source>
</evidence>
<organism evidence="13 14">
    <name type="scientific">Leptospira ognonensis</name>
    <dbReference type="NCBI Taxonomy" id="2484945"/>
    <lineage>
        <taxon>Bacteria</taxon>
        <taxon>Pseudomonadati</taxon>
        <taxon>Spirochaetota</taxon>
        <taxon>Spirochaetia</taxon>
        <taxon>Leptospirales</taxon>
        <taxon>Leptospiraceae</taxon>
        <taxon>Leptospira</taxon>
    </lineage>
</organism>
<dbReference type="OrthoDB" id="9764501at2"/>
<feature type="binding site" evidence="11">
    <location>
        <position position="139"/>
    </location>
    <ligand>
        <name>FMN</name>
        <dbReference type="ChEBI" id="CHEBI:58210"/>
    </ligand>
</feature>
<dbReference type="InterPro" id="IPR035587">
    <property type="entry name" value="DUS-like_FMN-bd"/>
</dbReference>
<evidence type="ECO:0000256" key="3">
    <source>
        <dbReference type="ARBA" id="ARBA00022630"/>
    </source>
</evidence>
<dbReference type="HAMAP" id="MF_02043">
    <property type="entry name" value="DusC_subfam"/>
    <property type="match status" value="1"/>
</dbReference>
<dbReference type="SUPFAM" id="SSF51395">
    <property type="entry name" value="FMN-linked oxidoreductases"/>
    <property type="match status" value="1"/>
</dbReference>
<dbReference type="InterPro" id="IPR018517">
    <property type="entry name" value="tRNA_hU_synthase_CS"/>
</dbReference>
<dbReference type="GO" id="GO:0000049">
    <property type="term" value="F:tRNA binding"/>
    <property type="evidence" value="ECO:0007669"/>
    <property type="project" value="UniProtKB-KW"/>
</dbReference>
<keyword evidence="11" id="KW-0547">Nucleotide-binding</keyword>
<dbReference type="EC" id="1.3.1.-" evidence="9"/>
<evidence type="ECO:0000256" key="1">
    <source>
        <dbReference type="ARBA" id="ARBA00001917"/>
    </source>
</evidence>
<dbReference type="InterPro" id="IPR001269">
    <property type="entry name" value="DUS_fam"/>
</dbReference>
<dbReference type="PANTHER" id="PTHR11082:SF26">
    <property type="entry name" value="TRNA-DIHYDROURIDINE(16) SYNTHASE"/>
    <property type="match status" value="1"/>
</dbReference>
<dbReference type="Gene3D" id="1.20.225.30">
    <property type="entry name" value="Dihydrouridine synthase, C-terminal recognition domain"/>
    <property type="match status" value="1"/>
</dbReference>
<dbReference type="PANTHER" id="PTHR11082">
    <property type="entry name" value="TRNA-DIHYDROURIDINE SYNTHASE"/>
    <property type="match status" value="1"/>
</dbReference>
<sequence length="319" mass="35706">MRLLLAPMEGLLDYYLREIITSVGGIDFCVSEFIRVNNTLLPSRRFYRTVPELRNGCMTTSGVPVRVQILGSDPICMAENAAKVASLGAVGIDINFGCPAPTVNRNRGGAALLKEPQLMYEIVRAVRAAVPKSISVTAKMRLGYETPDTAVLCAEALSGGGAEEIVVHARTKVDGYKPPAYWEWIAKIKQSVRIPVIANGEIWSHEDALRCQEISGCIDLMLGRGMISNPALALMIRGERNHSLSWHEVIRLLEKFYALMKENRTINNPEGRMKQWLNYLRREYIEADQNFNLLKKLTDDQEIMKQLLNSSTVPDLITK</sequence>
<dbReference type="Proteomes" id="UP000297693">
    <property type="component" value="Unassembled WGS sequence"/>
</dbReference>
<keyword evidence="2" id="KW-0820">tRNA-binding</keyword>
<name>A0A4R9K748_9LEPT</name>
<evidence type="ECO:0000256" key="7">
    <source>
        <dbReference type="ARBA" id="ARBA00022884"/>
    </source>
</evidence>
<evidence type="ECO:0000259" key="12">
    <source>
        <dbReference type="Pfam" id="PF01207"/>
    </source>
</evidence>
<dbReference type="InterPro" id="IPR042270">
    <property type="entry name" value="DusC_C"/>
</dbReference>
<evidence type="ECO:0000256" key="10">
    <source>
        <dbReference type="PIRSR" id="PIRSR006621-1"/>
    </source>
</evidence>
<dbReference type="Pfam" id="PF01207">
    <property type="entry name" value="Dus"/>
    <property type="match status" value="1"/>
</dbReference>
<dbReference type="PROSITE" id="PS01136">
    <property type="entry name" value="UPF0034"/>
    <property type="match status" value="1"/>
</dbReference>
<dbReference type="InterPro" id="IPR032886">
    <property type="entry name" value="DusC"/>
</dbReference>
<comment type="function">
    <text evidence="9">Catalyzes the synthesis of 5,6-dihydrouridine (D), a modified base found in the D-loop of most tRNAs, via the reduction of the C5-C6 double bond in target uridines.</text>
</comment>
<proteinExistence type="inferred from homology"/>
<feature type="active site" description="Proton donor" evidence="10">
    <location>
        <position position="98"/>
    </location>
</feature>
<accession>A0A4R9K748</accession>
<evidence type="ECO:0000256" key="6">
    <source>
        <dbReference type="ARBA" id="ARBA00022857"/>
    </source>
</evidence>
<comment type="caution">
    <text evidence="13">The sequence shown here is derived from an EMBL/GenBank/DDBJ whole genome shotgun (WGS) entry which is preliminary data.</text>
</comment>
<comment type="similarity">
    <text evidence="9">Belongs to the dus family.</text>
</comment>
<comment type="cofactor">
    <cofactor evidence="1 9 11">
        <name>FMN</name>
        <dbReference type="ChEBI" id="CHEBI:58210"/>
    </cofactor>
</comment>
<feature type="binding site" evidence="11">
    <location>
        <position position="68"/>
    </location>
    <ligand>
        <name>FMN</name>
        <dbReference type="ChEBI" id="CHEBI:58210"/>
    </ligand>
</feature>
<dbReference type="GO" id="GO:0017150">
    <property type="term" value="F:tRNA dihydrouridine synthase activity"/>
    <property type="evidence" value="ECO:0007669"/>
    <property type="project" value="InterPro"/>
</dbReference>
<evidence type="ECO:0000256" key="9">
    <source>
        <dbReference type="PIRNR" id="PIRNR006621"/>
    </source>
</evidence>
<keyword evidence="7" id="KW-0694">RNA-binding</keyword>
<keyword evidence="14" id="KW-1185">Reference proteome</keyword>